<dbReference type="EMBL" id="JACHVA010000005">
    <property type="protein sequence ID" value="MBC2600221.1"/>
    <property type="molecule type" value="Genomic_DNA"/>
</dbReference>
<reference evidence="1 2" key="1">
    <citation type="submission" date="2020-07" db="EMBL/GenBank/DDBJ databases">
        <authorList>
            <person name="Feng X."/>
        </authorList>
    </citation>
    <scope>NUCLEOTIDE SEQUENCE [LARGE SCALE GENOMIC DNA]</scope>
    <source>
        <strain evidence="1 2">JCM14086</strain>
    </source>
</reference>
<gene>
    <name evidence="1" type="ORF">H5P30_00330</name>
</gene>
<organism evidence="1 2">
    <name type="scientific">Puniceicoccus vermicola</name>
    <dbReference type="NCBI Taxonomy" id="388746"/>
    <lineage>
        <taxon>Bacteria</taxon>
        <taxon>Pseudomonadati</taxon>
        <taxon>Verrucomicrobiota</taxon>
        <taxon>Opitutia</taxon>
        <taxon>Puniceicoccales</taxon>
        <taxon>Puniceicoccaceae</taxon>
        <taxon>Puniceicoccus</taxon>
    </lineage>
</organism>
<proteinExistence type="predicted"/>
<evidence type="ECO:0000313" key="2">
    <source>
        <dbReference type="Proteomes" id="UP000525652"/>
    </source>
</evidence>
<accession>A0A7X1AUE8</accession>
<name>A0A7X1AUE8_9BACT</name>
<protein>
    <recommendedName>
        <fullName evidence="3">DNA repair protein RecO</fullName>
    </recommendedName>
</protein>
<sequence length="203" mass="23364">MLPEEDHGLVLNYAEKGEKFWSLAFLSHSQGLYHPLVRKTKRGNRPDLFDTGQARISRAKQGELIFLSDYYPTRRRSGLARSYEILQIASRFAEILRKNSQHLADYEVLFQISERFFDSLETGPSPRAAYLKTLYLFAKTEGLPVREDWASQLSDSVRKDLETILKSPLEEQPTEVAIFKGITSSLEQWLAQEAHFLVPKQSL</sequence>
<keyword evidence="2" id="KW-1185">Reference proteome</keyword>
<dbReference type="RefSeq" id="WP_185690979.1">
    <property type="nucleotide sequence ID" value="NZ_JACHVA010000005.1"/>
</dbReference>
<dbReference type="AlphaFoldDB" id="A0A7X1AUE8"/>
<evidence type="ECO:0000313" key="1">
    <source>
        <dbReference type="EMBL" id="MBC2600221.1"/>
    </source>
</evidence>
<evidence type="ECO:0008006" key="3">
    <source>
        <dbReference type="Google" id="ProtNLM"/>
    </source>
</evidence>
<dbReference type="Proteomes" id="UP000525652">
    <property type="component" value="Unassembled WGS sequence"/>
</dbReference>
<comment type="caution">
    <text evidence="1">The sequence shown here is derived from an EMBL/GenBank/DDBJ whole genome shotgun (WGS) entry which is preliminary data.</text>
</comment>